<gene>
    <name evidence="3" type="ORF">DES36_104180</name>
</gene>
<accession>A0A366IDG3</accession>
<sequence length="301" mass="33876">MKKYAVIDIGTNSTRLLIASVEEDRIIHREKHLITTRMGQGVDENKIINQETILRNVEALKEFKELSESKGVDGFIVFGTSALRDAKNASEFIDLAKKDLGLTVDILDGQTEARYAFLGVSEQYKGEPIIIMDVGGGSTELICAAKGRILNSISFDMGAVRMTERFIKNDPPIDRELRDISHMVQETLRAANKMEESFTIIGVGGTATTLSQIVQEMEEYTPEKIHNSEVFLEDIDKMIKKFSMLKDEQRKKILGLNPQRSDIITAGAIIVSEVLKRYKKESFKTSDYDNLEGAIFNFLKK</sequence>
<dbReference type="Gene3D" id="3.30.420.150">
    <property type="entry name" value="Exopolyphosphatase. Domain 2"/>
    <property type="match status" value="1"/>
</dbReference>
<dbReference type="RefSeq" id="WP_113920039.1">
    <property type="nucleotide sequence ID" value="NZ_QNRX01000004.1"/>
</dbReference>
<dbReference type="SUPFAM" id="SSF53067">
    <property type="entry name" value="Actin-like ATPase domain"/>
    <property type="match status" value="2"/>
</dbReference>
<dbReference type="PANTHER" id="PTHR30005:SF0">
    <property type="entry name" value="RETROGRADE REGULATION PROTEIN 2"/>
    <property type="match status" value="1"/>
</dbReference>
<comment type="similarity">
    <text evidence="1">Belongs to the GppA/Ppx family.</text>
</comment>
<organism evidence="3 4">
    <name type="scientific">Alkalibaculum bacchi</name>
    <dbReference type="NCBI Taxonomy" id="645887"/>
    <lineage>
        <taxon>Bacteria</taxon>
        <taxon>Bacillati</taxon>
        <taxon>Bacillota</taxon>
        <taxon>Clostridia</taxon>
        <taxon>Eubacteriales</taxon>
        <taxon>Eubacteriaceae</taxon>
        <taxon>Alkalibaculum</taxon>
    </lineage>
</organism>
<keyword evidence="4" id="KW-1185">Reference proteome</keyword>
<name>A0A366IDG3_9FIRM</name>
<dbReference type="InterPro" id="IPR050273">
    <property type="entry name" value="GppA/Ppx_hydrolase"/>
</dbReference>
<dbReference type="Proteomes" id="UP000253490">
    <property type="component" value="Unassembled WGS sequence"/>
</dbReference>
<dbReference type="CDD" id="cd24054">
    <property type="entry name" value="ASKHA_NBD_AaPPX-GppA_MtPPX2-like"/>
    <property type="match status" value="1"/>
</dbReference>
<dbReference type="OrthoDB" id="9807195at2"/>
<dbReference type="PANTHER" id="PTHR30005">
    <property type="entry name" value="EXOPOLYPHOSPHATASE"/>
    <property type="match status" value="1"/>
</dbReference>
<evidence type="ECO:0000313" key="4">
    <source>
        <dbReference type="Proteomes" id="UP000253490"/>
    </source>
</evidence>
<dbReference type="EMBL" id="QNRX01000004">
    <property type="protein sequence ID" value="RBP67478.1"/>
    <property type="molecule type" value="Genomic_DNA"/>
</dbReference>
<evidence type="ECO:0000313" key="3">
    <source>
        <dbReference type="EMBL" id="RBP67478.1"/>
    </source>
</evidence>
<dbReference type="InterPro" id="IPR003695">
    <property type="entry name" value="Ppx_GppA_N"/>
</dbReference>
<dbReference type="Pfam" id="PF02541">
    <property type="entry name" value="Ppx-GppA"/>
    <property type="match status" value="1"/>
</dbReference>
<proteinExistence type="inferred from homology"/>
<feature type="domain" description="Ppx/GppA phosphatase N-terminal" evidence="2">
    <location>
        <begin position="26"/>
        <end position="300"/>
    </location>
</feature>
<dbReference type="InterPro" id="IPR043129">
    <property type="entry name" value="ATPase_NBD"/>
</dbReference>
<reference evidence="3 4" key="1">
    <citation type="submission" date="2018-06" db="EMBL/GenBank/DDBJ databases">
        <title>Genomic Encyclopedia of Type Strains, Phase IV (KMG-IV): sequencing the most valuable type-strain genomes for metagenomic binning, comparative biology and taxonomic classification.</title>
        <authorList>
            <person name="Goeker M."/>
        </authorList>
    </citation>
    <scope>NUCLEOTIDE SEQUENCE [LARGE SCALE GENOMIC DNA]</scope>
    <source>
        <strain evidence="3 4">DSM 22112</strain>
    </source>
</reference>
<protein>
    <submittedName>
        <fullName evidence="3">Ppx/GppA phosphatase</fullName>
    </submittedName>
</protein>
<evidence type="ECO:0000259" key="2">
    <source>
        <dbReference type="Pfam" id="PF02541"/>
    </source>
</evidence>
<evidence type="ECO:0000256" key="1">
    <source>
        <dbReference type="ARBA" id="ARBA00007125"/>
    </source>
</evidence>
<dbReference type="Gene3D" id="3.30.420.40">
    <property type="match status" value="1"/>
</dbReference>
<comment type="caution">
    <text evidence="3">The sequence shown here is derived from an EMBL/GenBank/DDBJ whole genome shotgun (WGS) entry which is preliminary data.</text>
</comment>
<dbReference type="GO" id="GO:0016462">
    <property type="term" value="F:pyrophosphatase activity"/>
    <property type="evidence" value="ECO:0007669"/>
    <property type="project" value="TreeGrafter"/>
</dbReference>
<dbReference type="AlphaFoldDB" id="A0A366IDG3"/>